<dbReference type="InterPro" id="IPR011990">
    <property type="entry name" value="TPR-like_helical_dom_sf"/>
</dbReference>
<keyword evidence="3" id="KW-1185">Reference proteome</keyword>
<dbReference type="Gene3D" id="3.40.50.2300">
    <property type="match status" value="2"/>
</dbReference>
<reference evidence="2" key="1">
    <citation type="submission" date="2022-09" db="EMBL/GenBank/DDBJ databases">
        <title>Comparative genomics and taxonomic characterization of three novel marine species of genus Reichenbachiella exhibiting antioxidant and polysaccharide degradation activities.</title>
        <authorList>
            <person name="Muhammad N."/>
            <person name="Lee Y.-J."/>
            <person name="Ko J."/>
            <person name="Kim S.-G."/>
        </authorList>
    </citation>
    <scope>NUCLEOTIDE SEQUENCE</scope>
    <source>
        <strain evidence="2">BKB1-1</strain>
    </source>
</reference>
<dbReference type="InterPro" id="IPR028082">
    <property type="entry name" value="Peripla_BP_I"/>
</dbReference>
<name>A0ABY6CL79_9BACT</name>
<dbReference type="RefSeq" id="WP_262308721.1">
    <property type="nucleotide sequence ID" value="NZ_CP106679.1"/>
</dbReference>
<dbReference type="CDD" id="cd06268">
    <property type="entry name" value="PBP1_ABC_transporter_LIVBP-like"/>
    <property type="match status" value="1"/>
</dbReference>
<gene>
    <name evidence="2" type="ORF">N6H18_13075</name>
</gene>
<feature type="signal peptide" evidence="1">
    <location>
        <begin position="1"/>
        <end position="23"/>
    </location>
</feature>
<dbReference type="SUPFAM" id="SSF53822">
    <property type="entry name" value="Periplasmic binding protein-like I"/>
    <property type="match status" value="1"/>
</dbReference>
<accession>A0ABY6CL79</accession>
<evidence type="ECO:0008006" key="4">
    <source>
        <dbReference type="Google" id="ProtNLM"/>
    </source>
</evidence>
<evidence type="ECO:0000313" key="3">
    <source>
        <dbReference type="Proteomes" id="UP001065174"/>
    </source>
</evidence>
<proteinExistence type="predicted"/>
<organism evidence="2 3">
    <name type="scientific">Reichenbachiella agarivorans</name>
    <dbReference type="NCBI Taxonomy" id="2979464"/>
    <lineage>
        <taxon>Bacteria</taxon>
        <taxon>Pseudomonadati</taxon>
        <taxon>Bacteroidota</taxon>
        <taxon>Cytophagia</taxon>
        <taxon>Cytophagales</taxon>
        <taxon>Reichenbachiellaceae</taxon>
        <taxon>Reichenbachiella</taxon>
    </lineage>
</organism>
<keyword evidence="1" id="KW-0732">Signal</keyword>
<protein>
    <recommendedName>
        <fullName evidence="4">ABC-type branched-chain amino acid transport system, substrate-binding protein</fullName>
    </recommendedName>
</protein>
<dbReference type="SUPFAM" id="SSF48452">
    <property type="entry name" value="TPR-like"/>
    <property type="match status" value="1"/>
</dbReference>
<evidence type="ECO:0000313" key="2">
    <source>
        <dbReference type="EMBL" id="UXP31282.1"/>
    </source>
</evidence>
<dbReference type="Proteomes" id="UP001065174">
    <property type="component" value="Chromosome"/>
</dbReference>
<evidence type="ECO:0000256" key="1">
    <source>
        <dbReference type="SAM" id="SignalP"/>
    </source>
</evidence>
<sequence length="607" mass="69539">MRLIKFGFIFFIPLLFSTRVVLAQDEQTTYLKAKEYFQEGEYTFAMEYFRQLSASSSSNPFKEYASFYYGLSAYKAGDLKAAKSMWLQMTIKNKGWKNISEVNYWLSELYFQEKDYANGVLYAKKSGVDVSMDLMRIKLAEVEDVETLEKLFYQFPNDEIVAEALASRIAALPLSSRNTELLDNVVDKFELDAAELGLHTLGESKMKKTYKIAVLLPFMFDGLNDPRRTVRNKFIMDIYHGMEEAAEMLNQKGTKIQLFAYDTRRDSTVTAALLAMPEMKSMDLLVGPLFPIPSQLVSDFSYNNKINMINPISNSTEVIGNNPYSFLYGPSVESQALAAAVLASEKVNNKNAMVFYEDNKKDSISAYTYAQKIMENGFKVLYLEKVRDTTVIASYDLLTKKYEVRYSKERADTIRANNPSRIIKEKKSIKEKDVIVYYEERFAIAPDSIGHIYVASSKTLFASNYISAVEIRADSTQIIGRAEWQNTETLTFEEMERLGVYFVDPWYVDNTKGSYQSFRKKYINKYNDIPSQNAMIGYDMTMTIGKMMIKNGHYFQSADNSKKFMVGEIFEGVSFDGGNSNQYVPITRFEDSRLKVVNSRKDGKGEE</sequence>
<dbReference type="Gene3D" id="1.25.40.10">
    <property type="entry name" value="Tetratricopeptide repeat domain"/>
    <property type="match status" value="1"/>
</dbReference>
<feature type="chain" id="PRO_5045228966" description="ABC-type branched-chain amino acid transport system, substrate-binding protein" evidence="1">
    <location>
        <begin position="24"/>
        <end position="607"/>
    </location>
</feature>
<dbReference type="EMBL" id="CP106679">
    <property type="protein sequence ID" value="UXP31282.1"/>
    <property type="molecule type" value="Genomic_DNA"/>
</dbReference>